<evidence type="ECO:0008006" key="26">
    <source>
        <dbReference type="Google" id="ProtNLM"/>
    </source>
</evidence>
<evidence type="ECO:0000313" key="14">
    <source>
        <dbReference type="Proteomes" id="UP000033814"/>
    </source>
</evidence>
<evidence type="ECO:0000313" key="2">
    <source>
        <dbReference type="EMBL" id="KKG04213.1"/>
    </source>
</evidence>
<evidence type="ECO:0000313" key="17">
    <source>
        <dbReference type="Proteomes" id="UP000034001"/>
    </source>
</evidence>
<dbReference type="EMBL" id="JJQQ01000041">
    <property type="protein sequence ID" value="KKH69010.1"/>
    <property type="molecule type" value="Genomic_DNA"/>
</dbReference>
<evidence type="ECO:0000313" key="16">
    <source>
        <dbReference type="Proteomes" id="UP000033987"/>
    </source>
</evidence>
<evidence type="ECO:0000313" key="19">
    <source>
        <dbReference type="Proteomes" id="UP000034142"/>
    </source>
</evidence>
<dbReference type="Proteomes" id="UP000034142">
    <property type="component" value="Unassembled WGS sequence"/>
</dbReference>
<name>A0A0F8LVK7_METMZ</name>
<evidence type="ECO:0000313" key="15">
    <source>
        <dbReference type="Proteomes" id="UP000033933"/>
    </source>
</evidence>
<dbReference type="EMBL" id="JJQX01000217">
    <property type="protein sequence ID" value="KKH89673.1"/>
    <property type="molecule type" value="Genomic_DNA"/>
</dbReference>
<dbReference type="EMBL" id="JJQD01000181">
    <property type="protein sequence ID" value="KKH24328.1"/>
    <property type="molecule type" value="Genomic_DNA"/>
</dbReference>
<evidence type="ECO:0000313" key="11">
    <source>
        <dbReference type="EMBL" id="KKH69010.1"/>
    </source>
</evidence>
<dbReference type="Proteomes" id="UP000034047">
    <property type="component" value="Unassembled WGS sequence"/>
</dbReference>
<dbReference type="Proteomes" id="UP000034921">
    <property type="component" value="Unassembled WGS sequence"/>
</dbReference>
<evidence type="ECO:0000313" key="1">
    <source>
        <dbReference type="EMBL" id="KKF98141.1"/>
    </source>
</evidence>
<evidence type="ECO:0000313" key="22">
    <source>
        <dbReference type="Proteomes" id="UP000034597"/>
    </source>
</evidence>
<evidence type="ECO:0000313" key="10">
    <source>
        <dbReference type="EMBL" id="KKH40293.1"/>
    </source>
</evidence>
<dbReference type="Proteomes" id="UP000034758">
    <property type="component" value="Unassembled WGS sequence"/>
</dbReference>
<dbReference type="InterPro" id="IPR008947">
    <property type="entry name" value="PLipase_C/P1_nuclease_dom_sf"/>
</dbReference>
<dbReference type="Gene3D" id="1.10.575.10">
    <property type="entry name" value="P1 Nuclease"/>
    <property type="match status" value="1"/>
</dbReference>
<dbReference type="InterPro" id="IPR001531">
    <property type="entry name" value="Zn_PLipaseC"/>
</dbReference>
<evidence type="ECO:0000313" key="21">
    <source>
        <dbReference type="Proteomes" id="UP000034424"/>
    </source>
</evidence>
<protein>
    <recommendedName>
        <fullName evidence="26">Phospholipase C</fullName>
    </recommendedName>
</protein>
<dbReference type="Proteomes" id="UP000034668">
    <property type="component" value="Unassembled WGS sequence"/>
</dbReference>
<evidence type="ECO:0000313" key="4">
    <source>
        <dbReference type="EMBL" id="KKG63009.1"/>
    </source>
</evidence>
<evidence type="ECO:0000313" key="6">
    <source>
        <dbReference type="EMBL" id="KKG76322.1"/>
    </source>
</evidence>
<dbReference type="Proteomes" id="UP000034424">
    <property type="component" value="Unassembled WGS sequence"/>
</dbReference>
<reference evidence="14 15" key="1">
    <citation type="journal article" date="2015" name="ISME J.">
        <title>Genomic and phenotypic differentiation among Methanosarcina mazei populations from Columbia River sediment.</title>
        <authorList>
            <person name="Youngblut N.D."/>
            <person name="Wirth J.S."/>
            <person name="Henriksen J.R."/>
            <person name="Smith M."/>
            <person name="Simon H."/>
            <person name="Metcalf W.W."/>
            <person name="Whitaker R.J."/>
        </authorList>
    </citation>
    <scope>NUCLEOTIDE SEQUENCE [LARGE SCALE GENOMIC DNA]</scope>
    <source>
        <strain evidence="7 16">1.F.A.1B.4</strain>
        <strain evidence="8 20">1.F.A.2.8</strain>
        <strain evidence="9 25">1.F.M.0.5</strain>
        <strain evidence="10 24">1.H.A.1A.1</strain>
        <strain evidence="11 15">1.H.M.0.1</strain>
        <strain evidence="12 14">1.H.M.2.2</strain>
        <strain evidence="13 23">1.H.M.2.4</strain>
        <strain evidence="1 19">2.F.A.2.3</strain>
        <strain evidence="2 22">2.F.T.0.2</strain>
        <strain evidence="3 18">2.F.T.2.6</strain>
        <strain evidence="4 21">3.F.T.2.1</strain>
        <strain evidence="6">3.H.A.1A.1</strain>
        <strain evidence="5 17">3.H.A.2.1</strain>
    </source>
</reference>
<dbReference type="EMBL" id="JJQE01000060">
    <property type="protein sequence ID" value="KKH30067.1"/>
    <property type="molecule type" value="Genomic_DNA"/>
</dbReference>
<evidence type="ECO:0000313" key="7">
    <source>
        <dbReference type="EMBL" id="KKH20567.1"/>
    </source>
</evidence>
<dbReference type="EMBL" id="JJQC01000095">
    <property type="protein sequence ID" value="KKH20567.1"/>
    <property type="molecule type" value="Genomic_DNA"/>
</dbReference>
<evidence type="ECO:0000313" key="9">
    <source>
        <dbReference type="EMBL" id="KKH30067.1"/>
    </source>
</evidence>
<dbReference type="CDD" id="cd11009">
    <property type="entry name" value="Zn_dep_PLPC"/>
    <property type="match status" value="1"/>
</dbReference>
<dbReference type="GO" id="GO:0004629">
    <property type="term" value="F:phospholipase C activity"/>
    <property type="evidence" value="ECO:0007669"/>
    <property type="project" value="InterPro"/>
</dbReference>
<dbReference type="AlphaFoldDB" id="A0A0F8LVK7"/>
<evidence type="ECO:0000313" key="13">
    <source>
        <dbReference type="EMBL" id="KKH89673.1"/>
    </source>
</evidence>
<comment type="caution">
    <text evidence="9">The sequence shown here is derived from an EMBL/GenBank/DDBJ whole genome shotgun (WGS) entry which is preliminary data.</text>
</comment>
<dbReference type="Proteomes" id="UP000034227">
    <property type="component" value="Unassembled WGS sequence"/>
</dbReference>
<dbReference type="EMBL" id="JJQG01000055">
    <property type="protein sequence ID" value="KKH40293.1"/>
    <property type="molecule type" value="Genomic_DNA"/>
</dbReference>
<evidence type="ECO:0000313" key="8">
    <source>
        <dbReference type="EMBL" id="KKH24328.1"/>
    </source>
</evidence>
<dbReference type="EMBL" id="JJQV01000148">
    <property type="protein sequence ID" value="KKH79950.1"/>
    <property type="molecule type" value="Genomic_DNA"/>
</dbReference>
<evidence type="ECO:0000313" key="23">
    <source>
        <dbReference type="Proteomes" id="UP000034668"/>
    </source>
</evidence>
<dbReference type="EMBL" id="JJOU01000176">
    <property type="protein sequence ID" value="KKG10551.1"/>
    <property type="molecule type" value="Genomic_DNA"/>
</dbReference>
<evidence type="ECO:0000313" key="25">
    <source>
        <dbReference type="Proteomes" id="UP000034921"/>
    </source>
</evidence>
<dbReference type="EMBL" id="JJPM01000122">
    <property type="protein sequence ID" value="KKG76322.1"/>
    <property type="molecule type" value="Genomic_DNA"/>
</dbReference>
<evidence type="ECO:0000313" key="20">
    <source>
        <dbReference type="Proteomes" id="UP000034227"/>
    </source>
</evidence>
<dbReference type="SUPFAM" id="SSF48537">
    <property type="entry name" value="Phospholipase C/P1 nuclease"/>
    <property type="match status" value="1"/>
</dbReference>
<feature type="non-terminal residue" evidence="9">
    <location>
        <position position="1"/>
    </location>
</feature>
<sequence>RNMTTKNKFGIRILFLTMFLISTVFVPVASAETLTEDTDNIAIGEMEYPVPEPEPITVLDTTPKLPYLHLLEADNEEQEILFSYIDNCYVSDEEKEEMKKSMEDIWKRYPDQITEQDNLMLDKVAKATAEYLNDKYGNSEVGIKWIGQPVHGDIINISVKKWGVSDYYAGIARDHADDPDDWSDSEIWQSYHHYYNPNTHTGYAPSNCEYYANIAKTNYGDSQLTTAYTNLGYSSHYLQDVGNPLHTGYEVEQGMDKWIHYDYEDYVEANWDSGYNFKSIVENNNNYYTITDPEQATKDLAGYSNTYLDELYQTIYFNPDTWENDADIRDLTEDVLLRTAKYNLGLVKYMRS</sequence>
<dbReference type="EMBL" id="JJOR01000182">
    <property type="protein sequence ID" value="KKF98141.1"/>
    <property type="molecule type" value="Genomic_DNA"/>
</dbReference>
<dbReference type="Proteomes" id="UP000033814">
    <property type="component" value="Unassembled WGS sequence"/>
</dbReference>
<proteinExistence type="predicted"/>
<accession>A0A0F8LVK7</accession>
<dbReference type="GO" id="GO:0008270">
    <property type="term" value="F:zinc ion binding"/>
    <property type="evidence" value="ECO:0007669"/>
    <property type="project" value="InterPro"/>
</dbReference>
<evidence type="ECO:0000313" key="3">
    <source>
        <dbReference type="EMBL" id="KKG10551.1"/>
    </source>
</evidence>
<gene>
    <name evidence="1" type="ORF">DU31_02415</name>
    <name evidence="3" type="ORF">DU34_05085</name>
    <name evidence="2" type="ORF">DU40_00875</name>
    <name evidence="6" type="ORF">DU43_08655</name>
    <name evidence="10" type="ORF">DU54_01800</name>
    <name evidence="8" type="ORF">DU58_04870</name>
    <name evidence="9" type="ORF">DU60_02700</name>
    <name evidence="5" type="ORF">DU63_02460</name>
    <name evidence="7" type="ORF">DU65_02445</name>
    <name evidence="4" type="ORF">DU67_01105</name>
    <name evidence="13" type="ORF">DU79_06025</name>
    <name evidence="12" type="ORF">DU82_18105</name>
    <name evidence="11" type="ORF">DU87_02665</name>
</gene>
<dbReference type="EMBL" id="JJPO01000034">
    <property type="protein sequence ID" value="KKG75231.1"/>
    <property type="molecule type" value="Genomic_DNA"/>
</dbReference>
<organism evidence="9 25">
    <name type="scientific">Methanosarcina mazei</name>
    <name type="common">Methanosarcina frisia</name>
    <dbReference type="NCBI Taxonomy" id="2209"/>
    <lineage>
        <taxon>Archaea</taxon>
        <taxon>Methanobacteriati</taxon>
        <taxon>Methanobacteriota</taxon>
        <taxon>Stenosarchaea group</taxon>
        <taxon>Methanomicrobia</taxon>
        <taxon>Methanosarcinales</taxon>
        <taxon>Methanosarcinaceae</taxon>
        <taxon>Methanosarcina</taxon>
    </lineage>
</organism>
<dbReference type="EMBL" id="JJOT01000034">
    <property type="protein sequence ID" value="KKG04213.1"/>
    <property type="molecule type" value="Genomic_DNA"/>
</dbReference>
<dbReference type="EMBL" id="JJPL01000105">
    <property type="protein sequence ID" value="KKG63009.1"/>
    <property type="molecule type" value="Genomic_DNA"/>
</dbReference>
<dbReference type="Proteomes" id="UP000033933">
    <property type="component" value="Unassembled WGS sequence"/>
</dbReference>
<dbReference type="Proteomes" id="UP000034001">
    <property type="component" value="Unassembled WGS sequence"/>
</dbReference>
<evidence type="ECO:0000313" key="5">
    <source>
        <dbReference type="EMBL" id="KKG75231.1"/>
    </source>
</evidence>
<evidence type="ECO:0000313" key="12">
    <source>
        <dbReference type="EMBL" id="KKH79950.1"/>
    </source>
</evidence>
<evidence type="ECO:0000313" key="18">
    <source>
        <dbReference type="Proteomes" id="UP000034047"/>
    </source>
</evidence>
<evidence type="ECO:0000313" key="24">
    <source>
        <dbReference type="Proteomes" id="UP000034758"/>
    </source>
</evidence>
<dbReference type="Proteomes" id="UP000033987">
    <property type="component" value="Unassembled WGS sequence"/>
</dbReference>
<dbReference type="PATRIC" id="fig|2209.41.peg.1114"/>
<dbReference type="Proteomes" id="UP000034597">
    <property type="component" value="Unassembled WGS sequence"/>
</dbReference>
<dbReference type="RefSeq" id="WP_235269751.1">
    <property type="nucleotide sequence ID" value="NZ_JBLVWA010000098.1"/>
</dbReference>